<comment type="caution">
    <text evidence="1">The sequence shown here is derived from an EMBL/GenBank/DDBJ whole genome shotgun (WGS) entry which is preliminary data.</text>
</comment>
<accession>A0ABQ4YH96</accession>
<gene>
    <name evidence="1" type="ORF">Tco_0726816</name>
</gene>
<sequence>MVGDGQLYHQFELDKLLVERRERSFDFSNEDVGGRQLDRDHVEEGILGEGCCLEEIKAMEQGKEISPSTIITNFSDSHKPISYHIYLFTINFSDPPSSLIP</sequence>
<name>A0ABQ4YH96_9ASTR</name>
<reference evidence="1" key="2">
    <citation type="submission" date="2022-01" db="EMBL/GenBank/DDBJ databases">
        <authorList>
            <person name="Yamashiro T."/>
            <person name="Shiraishi A."/>
            <person name="Satake H."/>
            <person name="Nakayama K."/>
        </authorList>
    </citation>
    <scope>NUCLEOTIDE SEQUENCE</scope>
</reference>
<dbReference type="Proteomes" id="UP001151760">
    <property type="component" value="Unassembled WGS sequence"/>
</dbReference>
<proteinExistence type="predicted"/>
<evidence type="ECO:0000313" key="1">
    <source>
        <dbReference type="EMBL" id="GJS76935.1"/>
    </source>
</evidence>
<evidence type="ECO:0000313" key="2">
    <source>
        <dbReference type="Proteomes" id="UP001151760"/>
    </source>
</evidence>
<protein>
    <submittedName>
        <fullName evidence="1">Uncharacterized protein</fullName>
    </submittedName>
</protein>
<reference evidence="1" key="1">
    <citation type="journal article" date="2022" name="Int. J. Mol. Sci.">
        <title>Draft Genome of Tanacetum Coccineum: Genomic Comparison of Closely Related Tanacetum-Family Plants.</title>
        <authorList>
            <person name="Yamashiro T."/>
            <person name="Shiraishi A."/>
            <person name="Nakayama K."/>
            <person name="Satake H."/>
        </authorList>
    </citation>
    <scope>NUCLEOTIDE SEQUENCE</scope>
</reference>
<keyword evidence="2" id="KW-1185">Reference proteome</keyword>
<organism evidence="1 2">
    <name type="scientific">Tanacetum coccineum</name>
    <dbReference type="NCBI Taxonomy" id="301880"/>
    <lineage>
        <taxon>Eukaryota</taxon>
        <taxon>Viridiplantae</taxon>
        <taxon>Streptophyta</taxon>
        <taxon>Embryophyta</taxon>
        <taxon>Tracheophyta</taxon>
        <taxon>Spermatophyta</taxon>
        <taxon>Magnoliopsida</taxon>
        <taxon>eudicotyledons</taxon>
        <taxon>Gunneridae</taxon>
        <taxon>Pentapetalae</taxon>
        <taxon>asterids</taxon>
        <taxon>campanulids</taxon>
        <taxon>Asterales</taxon>
        <taxon>Asteraceae</taxon>
        <taxon>Asteroideae</taxon>
        <taxon>Anthemideae</taxon>
        <taxon>Anthemidinae</taxon>
        <taxon>Tanacetum</taxon>
    </lineage>
</organism>
<dbReference type="EMBL" id="BQNB010010412">
    <property type="protein sequence ID" value="GJS76935.1"/>
    <property type="molecule type" value="Genomic_DNA"/>
</dbReference>